<keyword evidence="4" id="KW-1185">Reference proteome</keyword>
<dbReference type="AlphaFoldDB" id="A0A256L9V7"/>
<name>A0A256L9V7_9LACO</name>
<accession>A0A256L9V7</accession>
<reference evidence="1" key="2">
    <citation type="submission" date="2017-05" db="EMBL/GenBank/DDBJ databases">
        <authorList>
            <person name="Lin X.B."/>
            <person name="Stothard P."/>
            <person name="Tasseva G."/>
            <person name="Walter J."/>
        </authorList>
    </citation>
    <scope>NUCLEOTIDE SEQUENCE</scope>
    <source>
        <strain evidence="1">609u</strain>
    </source>
</reference>
<evidence type="ECO:0000313" key="1">
    <source>
        <dbReference type="EMBL" id="OYR87618.1"/>
    </source>
</evidence>
<reference evidence="3 4" key="3">
    <citation type="submission" date="2017-09" db="EMBL/GenBank/DDBJ databases">
        <title>Tripartite evolution among Lactobacillus johnsonii, Lactobacillus taiwanensis, Lactobacillus reuteri and their rodent host.</title>
        <authorList>
            <person name="Wang T."/>
            <person name="Knowles S."/>
            <person name="Cheng C."/>
        </authorList>
    </citation>
    <scope>NUCLEOTIDE SEQUENCE [LARGE SCALE GENOMIC DNA]</scope>
    <source>
        <strain evidence="2 3">609q</strain>
        <strain evidence="1 4">609u</strain>
    </source>
</reference>
<evidence type="ECO:0000313" key="4">
    <source>
        <dbReference type="Proteomes" id="UP000216316"/>
    </source>
</evidence>
<dbReference type="Pfam" id="PF16993">
    <property type="entry name" value="Asp1"/>
    <property type="match status" value="1"/>
</dbReference>
<evidence type="ECO:0000313" key="3">
    <source>
        <dbReference type="Proteomes" id="UP000215828"/>
    </source>
</evidence>
<reference evidence="2 3" key="1">
    <citation type="submission" date="2017-04" db="EMBL/GenBank/DDBJ databases">
        <authorList>
            <person name="Afonso C.L."/>
            <person name="Miller P.J."/>
            <person name="Scott M.A."/>
            <person name="Spackman E."/>
            <person name="Goraichik I."/>
            <person name="Dimitrov K.M."/>
            <person name="Suarez D.L."/>
            <person name="Swayne D.E."/>
        </authorList>
    </citation>
    <scope>NUCLEOTIDE SEQUENCE [LARGE SCALE GENOMIC DNA]</scope>
    <source>
        <strain evidence="2 3">609q</strain>
    </source>
</reference>
<evidence type="ECO:0000313" key="2">
    <source>
        <dbReference type="EMBL" id="OYR90209.1"/>
    </source>
</evidence>
<organism evidence="2 3">
    <name type="scientific">Lactobacillus taiwanensis</name>
    <dbReference type="NCBI Taxonomy" id="508451"/>
    <lineage>
        <taxon>Bacteria</taxon>
        <taxon>Bacillati</taxon>
        <taxon>Bacillota</taxon>
        <taxon>Bacilli</taxon>
        <taxon>Lactobacillales</taxon>
        <taxon>Lactobacillaceae</taxon>
        <taxon>Lactobacillus</taxon>
    </lineage>
</organism>
<proteinExistence type="predicted"/>
<comment type="caution">
    <text evidence="2">The sequence shown here is derived from an EMBL/GenBank/DDBJ whole genome shotgun (WGS) entry which is preliminary data.</text>
</comment>
<protein>
    <submittedName>
        <fullName evidence="2">Accessory Sec system protein Asp1</fullName>
    </submittedName>
</protein>
<dbReference type="EMBL" id="NGNV01000033">
    <property type="protein sequence ID" value="OYR87618.1"/>
    <property type="molecule type" value="Genomic_DNA"/>
</dbReference>
<sequence>MKYFIPAWHKQYDDWSINIPSIENYDAAEYMTVLKKFDEKIGLIIADYQPQLLSKLNQIAIFPNNLFSVYDFLQGVHGFENKVLELEDFNWPKNAIFDYGPFRTLIVLENQLYATVFYDIDGHILRISYPENDEHKAFTLGIDSRGFISNQDDDEKTIYFDPYGNWRFKRDRNTGKITVNPETHFCERREYENITDLVDEILSRYLKVNVKNNDEIIVTVDDESSFNNEIVEPYKPLYIINRHHPYSKKIGSLAKARVIVSSNEIKQNLEKDYGEQFDISVIPVFNSEFRLGHSQRQNIQEIGFFAENANDEDIHQIIQKLCNYILKNPDNYSLKIFTYNFWKADRVNKILEQIKEENKNSFILGKSEQAENAAIDGLDDEVSLPELDVVHTRLTNISDVLSNLDKMRLLINWGKADELMQISGVSIGIPQVQNFSSATVVDNKNGRIIKKISELLPVIDEYLTNLNSWNQTVVYNVQLMNQYSEENIIEKWKEVFKERKAE</sequence>
<dbReference type="GO" id="GO:0015031">
    <property type="term" value="P:protein transport"/>
    <property type="evidence" value="ECO:0007669"/>
    <property type="project" value="InterPro"/>
</dbReference>
<dbReference type="NCBIfam" id="TIGR03713">
    <property type="entry name" value="acc_sec_asp1"/>
    <property type="match status" value="1"/>
</dbReference>
<dbReference type="EMBL" id="NGNX01000061">
    <property type="protein sequence ID" value="OYR90209.1"/>
    <property type="molecule type" value="Genomic_DNA"/>
</dbReference>
<dbReference type="Proteomes" id="UP000216316">
    <property type="component" value="Unassembled WGS sequence"/>
</dbReference>
<dbReference type="RefSeq" id="WP_094496762.1">
    <property type="nucleotide sequence ID" value="NZ_NGNV01000033.1"/>
</dbReference>
<dbReference type="InterPro" id="IPR022372">
    <property type="entry name" value="Accessory_SS_Asp1"/>
</dbReference>
<dbReference type="Proteomes" id="UP000215828">
    <property type="component" value="Unassembled WGS sequence"/>
</dbReference>
<gene>
    <name evidence="1" type="ORF">CBF53_06375</name>
    <name evidence="2" type="ORF">CBF70_09930</name>
</gene>